<sequence length="77" mass="8152">MTDHPPSLLYVRPPTPHVPPECYAAAGNEAREPALDVRVLLTGKASAEVRAQRPARAAVQQHTGDKASTHVLCGSVS</sequence>
<comment type="caution">
    <text evidence="1">The sequence shown here is derived from an EMBL/GenBank/DDBJ whole genome shotgun (WGS) entry which is preliminary data.</text>
</comment>
<dbReference type="EMBL" id="JANSHE010007657">
    <property type="protein sequence ID" value="KAJ2957710.1"/>
    <property type="molecule type" value="Genomic_DNA"/>
</dbReference>
<protein>
    <submittedName>
        <fullName evidence="1">Uncharacterized protein</fullName>
    </submittedName>
</protein>
<reference evidence="1" key="1">
    <citation type="submission" date="2022-08" db="EMBL/GenBank/DDBJ databases">
        <title>Genome Sequence of Pycnoporus sanguineus.</title>
        <authorList>
            <person name="Buettner E."/>
        </authorList>
    </citation>
    <scope>NUCLEOTIDE SEQUENCE</scope>
    <source>
        <strain evidence="1">CG-C14</strain>
    </source>
</reference>
<evidence type="ECO:0000313" key="2">
    <source>
        <dbReference type="Proteomes" id="UP001144978"/>
    </source>
</evidence>
<keyword evidence="2" id="KW-1185">Reference proteome</keyword>
<evidence type="ECO:0000313" key="1">
    <source>
        <dbReference type="EMBL" id="KAJ2957710.1"/>
    </source>
</evidence>
<accession>A0ACC1MBF2</accession>
<gene>
    <name evidence="1" type="ORF">NUW54_g14578</name>
</gene>
<organism evidence="1 2">
    <name type="scientific">Trametes sanguinea</name>
    <dbReference type="NCBI Taxonomy" id="158606"/>
    <lineage>
        <taxon>Eukaryota</taxon>
        <taxon>Fungi</taxon>
        <taxon>Dikarya</taxon>
        <taxon>Basidiomycota</taxon>
        <taxon>Agaricomycotina</taxon>
        <taxon>Agaricomycetes</taxon>
        <taxon>Polyporales</taxon>
        <taxon>Polyporaceae</taxon>
        <taxon>Trametes</taxon>
    </lineage>
</organism>
<dbReference type="Proteomes" id="UP001144978">
    <property type="component" value="Unassembled WGS sequence"/>
</dbReference>
<name>A0ACC1MBF2_9APHY</name>
<proteinExistence type="predicted"/>